<sequence length="95" mass="11066">MTTKKICTIYRSSKHEGMYLYVDKQDDLQRVPAALLKRFGKPEQAMTLVLTPERVLARVDIEKVLTGLEEQGFFLQMPPQPDKEMQKLHEKNSKM</sequence>
<dbReference type="PANTHER" id="PTHR38109:SF1">
    <property type="entry name" value="PROTEIN YCGL"/>
    <property type="match status" value="1"/>
</dbReference>
<feature type="compositionally biased region" description="Basic and acidic residues" evidence="2">
    <location>
        <begin position="81"/>
        <end position="95"/>
    </location>
</feature>
<feature type="domain" description="YcgL" evidence="3">
    <location>
        <begin position="5"/>
        <end position="89"/>
    </location>
</feature>
<evidence type="ECO:0000313" key="4">
    <source>
        <dbReference type="EMBL" id="ARN75882.1"/>
    </source>
</evidence>
<proteinExistence type="inferred from homology"/>
<evidence type="ECO:0000313" key="5">
    <source>
        <dbReference type="Proteomes" id="UP000193450"/>
    </source>
</evidence>
<gene>
    <name evidence="4" type="ORF">BST96_18300</name>
</gene>
<dbReference type="SUPFAM" id="SSF160191">
    <property type="entry name" value="YcgL-like"/>
    <property type="match status" value="1"/>
</dbReference>
<protein>
    <recommendedName>
        <fullName evidence="1">YcgL domain-containing protein BST96_18300</fullName>
    </recommendedName>
</protein>
<dbReference type="Proteomes" id="UP000193450">
    <property type="component" value="Chromosome"/>
</dbReference>
<dbReference type="InterPro" id="IPR027354">
    <property type="entry name" value="YcgL_dom"/>
</dbReference>
<dbReference type="AlphaFoldDB" id="A0A1X9NHK5"/>
<evidence type="ECO:0000259" key="3">
    <source>
        <dbReference type="PROSITE" id="PS51648"/>
    </source>
</evidence>
<reference evidence="4 5" key="1">
    <citation type="submission" date="2016-11" db="EMBL/GenBank/DDBJ databases">
        <title>Trade-off between light-utilization and light-protection in marine flavobacteria.</title>
        <authorList>
            <person name="Kumagai Y."/>
        </authorList>
    </citation>
    <scope>NUCLEOTIDE SEQUENCE [LARGE SCALE GENOMIC DNA]</scope>
    <source>
        <strain evidence="4 5">NBRC 107125</strain>
    </source>
</reference>
<accession>A0A1X9NHK5</accession>
<name>A0A1X9NHK5_9GAMM</name>
<evidence type="ECO:0000256" key="1">
    <source>
        <dbReference type="HAMAP-Rule" id="MF_01866"/>
    </source>
</evidence>
<evidence type="ECO:0000256" key="2">
    <source>
        <dbReference type="SAM" id="MobiDB-lite"/>
    </source>
</evidence>
<dbReference type="STRING" id="716816.BST96_18300"/>
<dbReference type="Pfam" id="PF05166">
    <property type="entry name" value="YcgL"/>
    <property type="match status" value="1"/>
</dbReference>
<dbReference type="KEGG" id="osg:BST96_18300"/>
<dbReference type="HAMAP" id="MF_01866">
    <property type="entry name" value="UPF0745"/>
    <property type="match status" value="1"/>
</dbReference>
<dbReference type="InterPro" id="IPR038068">
    <property type="entry name" value="YcgL-like_sf"/>
</dbReference>
<dbReference type="PROSITE" id="PS51648">
    <property type="entry name" value="YCGL"/>
    <property type="match status" value="1"/>
</dbReference>
<dbReference type="EMBL" id="CP019343">
    <property type="protein sequence ID" value="ARN75882.1"/>
    <property type="molecule type" value="Genomic_DNA"/>
</dbReference>
<keyword evidence="5" id="KW-1185">Reference proteome</keyword>
<feature type="region of interest" description="Disordered" evidence="2">
    <location>
        <begin position="75"/>
        <end position="95"/>
    </location>
</feature>
<dbReference type="RefSeq" id="WP_085760076.1">
    <property type="nucleotide sequence ID" value="NZ_CP019343.1"/>
</dbReference>
<dbReference type="PANTHER" id="PTHR38109">
    <property type="entry name" value="PROTEIN YCGL"/>
    <property type="match status" value="1"/>
</dbReference>
<dbReference type="Gene3D" id="3.10.510.20">
    <property type="entry name" value="YcgL domain"/>
    <property type="match status" value="1"/>
</dbReference>
<organism evidence="4 5">
    <name type="scientific">Oceanicoccus sagamiensis</name>
    <dbReference type="NCBI Taxonomy" id="716816"/>
    <lineage>
        <taxon>Bacteria</taxon>
        <taxon>Pseudomonadati</taxon>
        <taxon>Pseudomonadota</taxon>
        <taxon>Gammaproteobacteria</taxon>
        <taxon>Cellvibrionales</taxon>
        <taxon>Spongiibacteraceae</taxon>
        <taxon>Oceanicoccus</taxon>
    </lineage>
</organism>
<dbReference type="OrthoDB" id="7062382at2"/>